<proteinExistence type="predicted"/>
<evidence type="ECO:0000313" key="5">
    <source>
        <dbReference type="Proteomes" id="UP000321392"/>
    </source>
</evidence>
<evidence type="ECO:0000256" key="1">
    <source>
        <dbReference type="SAM" id="Phobius"/>
    </source>
</evidence>
<dbReference type="AlphaFoldDB" id="A0A562Q557"/>
<keyword evidence="1" id="KW-0472">Membrane</keyword>
<keyword evidence="1" id="KW-1133">Transmembrane helix</keyword>
<keyword evidence="1" id="KW-0812">Transmembrane</keyword>
<comment type="caution">
    <text evidence="3">The sequence shown here is derived from an EMBL/GenBank/DDBJ whole genome shotgun (WGS) entry which is preliminary data.</text>
</comment>
<reference evidence="3 5" key="1">
    <citation type="journal article" date="2015" name="Stand. Genomic Sci.">
        <title>Genomic Encyclopedia of Bacterial and Archaeal Type Strains, Phase III: the genomes of soil and plant-associated and newly described type strains.</title>
        <authorList>
            <person name="Whitman W.B."/>
            <person name="Woyke T."/>
            <person name="Klenk H.P."/>
            <person name="Zhou Y."/>
            <person name="Lilburn T.G."/>
            <person name="Beck B.J."/>
            <person name="De Vos P."/>
            <person name="Vandamme P."/>
            <person name="Eisen J.A."/>
            <person name="Garrity G."/>
            <person name="Hugenholtz P."/>
            <person name="Kyrpides N.C."/>
        </authorList>
    </citation>
    <scope>NUCLEOTIDE SEQUENCE [LARGE SCALE GENOMIC DNA]</scope>
    <source>
        <strain evidence="3 5">CGMCC 1.5380</strain>
    </source>
</reference>
<evidence type="ECO:0000313" key="3">
    <source>
        <dbReference type="EMBL" id="TWI51881.1"/>
    </source>
</evidence>
<dbReference type="EMBL" id="VLKX01000001">
    <property type="protein sequence ID" value="TWI51881.1"/>
    <property type="molecule type" value="Genomic_DNA"/>
</dbReference>
<evidence type="ECO:0000313" key="4">
    <source>
        <dbReference type="Proteomes" id="UP000254518"/>
    </source>
</evidence>
<organism evidence="3 5">
    <name type="scientific">Flavobacterium glaciei</name>
    <dbReference type="NCBI Taxonomy" id="386300"/>
    <lineage>
        <taxon>Bacteria</taxon>
        <taxon>Pseudomonadati</taxon>
        <taxon>Bacteroidota</taxon>
        <taxon>Flavobacteriia</taxon>
        <taxon>Flavobacteriales</taxon>
        <taxon>Flavobacteriaceae</taxon>
        <taxon>Flavobacterium</taxon>
    </lineage>
</organism>
<gene>
    <name evidence="2" type="ORF">DFR66_1018</name>
    <name evidence="3" type="ORF">IQ02_00008</name>
</gene>
<dbReference type="Proteomes" id="UP000321392">
    <property type="component" value="Unassembled WGS sequence"/>
</dbReference>
<feature type="transmembrane region" description="Helical" evidence="1">
    <location>
        <begin position="12"/>
        <end position="33"/>
    </location>
</feature>
<name>A0A562Q557_9FLAO</name>
<reference evidence="2 4" key="2">
    <citation type="submission" date="2018-07" db="EMBL/GenBank/DDBJ databases">
        <title>Genomic Encyclopedia of Type Strains, Phase IV (KMG-IV): sequencing the most valuable type-strain genomes for metagenomic binning, comparative biology and taxonomic classification.</title>
        <authorList>
            <person name="Goeker M."/>
        </authorList>
    </citation>
    <scope>NUCLEOTIDE SEQUENCE [LARGE SCALE GENOMIC DNA]</scope>
    <source>
        <strain evidence="2 4">DSM 19728</strain>
    </source>
</reference>
<evidence type="ECO:0000313" key="2">
    <source>
        <dbReference type="EMBL" id="RDI58092.1"/>
    </source>
</evidence>
<keyword evidence="4" id="KW-1185">Reference proteome</keyword>
<sequence>MKSSLFILKSNFLYAAHITIIILGFIFIIYLVYSIWKRR</sequence>
<protein>
    <submittedName>
        <fullName evidence="3">Uncharacterized protein</fullName>
    </submittedName>
</protein>
<dbReference type="EMBL" id="QQBA01000001">
    <property type="protein sequence ID" value="RDI58092.1"/>
    <property type="molecule type" value="Genomic_DNA"/>
</dbReference>
<dbReference type="Proteomes" id="UP000254518">
    <property type="component" value="Unassembled WGS sequence"/>
</dbReference>
<accession>A0A562Q557</accession>
<reference evidence="3" key="3">
    <citation type="submission" date="2019-07" db="EMBL/GenBank/DDBJ databases">
        <authorList>
            <person name="Whitman W."/>
            <person name="Huntemann M."/>
            <person name="Clum A."/>
            <person name="Pillay M."/>
            <person name="Palaniappan K."/>
            <person name="Varghese N."/>
            <person name="Mikhailova N."/>
            <person name="Stamatis D."/>
            <person name="Reddy T."/>
            <person name="Daum C."/>
            <person name="Shapiro N."/>
            <person name="Ivanova N."/>
            <person name="Kyrpides N."/>
            <person name="Woyke T."/>
        </authorList>
    </citation>
    <scope>NUCLEOTIDE SEQUENCE</scope>
    <source>
        <strain evidence="3">CGMCC 1.5380</strain>
    </source>
</reference>